<feature type="region of interest" description="Disordered" evidence="1">
    <location>
        <begin position="80"/>
        <end position="99"/>
    </location>
</feature>
<proteinExistence type="predicted"/>
<dbReference type="Proteomes" id="UP000251993">
    <property type="component" value="Chromosome"/>
</dbReference>
<evidence type="ECO:0000313" key="2">
    <source>
        <dbReference type="EMBL" id="AXE18342.1"/>
    </source>
</evidence>
<accession>A0A344TI71</accession>
<dbReference type="AlphaFoldDB" id="A0A344TI71"/>
<dbReference type="EMBL" id="CP030850">
    <property type="protein sequence ID" value="AXE18342.1"/>
    <property type="molecule type" value="Genomic_DNA"/>
</dbReference>
<dbReference type="RefSeq" id="WP_114067126.1">
    <property type="nucleotide sequence ID" value="NZ_CP030850.1"/>
</dbReference>
<protein>
    <submittedName>
        <fullName evidence="2">Uncharacterized protein</fullName>
    </submittedName>
</protein>
<evidence type="ECO:0000256" key="1">
    <source>
        <dbReference type="SAM" id="MobiDB-lite"/>
    </source>
</evidence>
<keyword evidence="3" id="KW-1185">Reference proteome</keyword>
<dbReference type="PROSITE" id="PS51257">
    <property type="entry name" value="PROKAR_LIPOPROTEIN"/>
    <property type="match status" value="1"/>
</dbReference>
<evidence type="ECO:0000313" key="3">
    <source>
        <dbReference type="Proteomes" id="UP000251993"/>
    </source>
</evidence>
<sequence>MKRNFLKISALLLVVSLASCKYQKNNKIDQTDVRAGDEYVYGVHPDSAARQTKIKYTAKPELELRTNSIREKMFGAATAETTAPAAAPAAADSTAPAAK</sequence>
<organism evidence="2 3">
    <name type="scientific">Runella rosea</name>
    <dbReference type="NCBI Taxonomy" id="2259595"/>
    <lineage>
        <taxon>Bacteria</taxon>
        <taxon>Pseudomonadati</taxon>
        <taxon>Bacteroidota</taxon>
        <taxon>Cytophagia</taxon>
        <taxon>Cytophagales</taxon>
        <taxon>Spirosomataceae</taxon>
        <taxon>Runella</taxon>
    </lineage>
</organism>
<dbReference type="KEGG" id="run:DR864_11570"/>
<reference evidence="2 3" key="1">
    <citation type="submission" date="2018-07" db="EMBL/GenBank/DDBJ databases">
        <title>Genome sequencing of Runella.</title>
        <authorList>
            <person name="Baek M.-G."/>
            <person name="Yi H."/>
        </authorList>
    </citation>
    <scope>NUCLEOTIDE SEQUENCE [LARGE SCALE GENOMIC DNA]</scope>
    <source>
        <strain evidence="2 3">HYN0085</strain>
    </source>
</reference>
<name>A0A344TI71_9BACT</name>
<gene>
    <name evidence="2" type="ORF">DR864_11570</name>
</gene>
<dbReference type="OrthoDB" id="965885at2"/>